<dbReference type="InterPro" id="IPR008969">
    <property type="entry name" value="CarboxyPept-like_regulatory"/>
</dbReference>
<keyword evidence="4 7" id="KW-0812">Transmembrane</keyword>
<dbReference type="GO" id="GO:0009279">
    <property type="term" value="C:cell outer membrane"/>
    <property type="evidence" value="ECO:0007669"/>
    <property type="project" value="UniProtKB-SubCell"/>
</dbReference>
<keyword evidence="10" id="KW-1185">Reference proteome</keyword>
<dbReference type="SUPFAM" id="SSF49464">
    <property type="entry name" value="Carboxypeptidase regulatory domain-like"/>
    <property type="match status" value="1"/>
</dbReference>
<protein>
    <submittedName>
        <fullName evidence="9">SusC/RagA family TonB-linked outer membrane protein</fullName>
    </submittedName>
</protein>
<dbReference type="FunFam" id="2.170.130.10:FF:000008">
    <property type="entry name" value="SusC/RagA family TonB-linked outer membrane protein"/>
    <property type="match status" value="1"/>
</dbReference>
<name>A0A418LZ60_9BACT</name>
<dbReference type="SUPFAM" id="SSF56935">
    <property type="entry name" value="Porins"/>
    <property type="match status" value="1"/>
</dbReference>
<keyword evidence="6 7" id="KW-0998">Cell outer membrane</keyword>
<dbReference type="NCBIfam" id="TIGR04057">
    <property type="entry name" value="SusC_RagA_signa"/>
    <property type="match status" value="1"/>
</dbReference>
<feature type="domain" description="TonB-dependent receptor plug" evidence="8">
    <location>
        <begin position="238"/>
        <end position="345"/>
    </location>
</feature>
<evidence type="ECO:0000256" key="5">
    <source>
        <dbReference type="ARBA" id="ARBA00023136"/>
    </source>
</evidence>
<dbReference type="AlphaFoldDB" id="A0A418LZ60"/>
<dbReference type="InterPro" id="IPR012910">
    <property type="entry name" value="Plug_dom"/>
</dbReference>
<dbReference type="InterPro" id="IPR023996">
    <property type="entry name" value="TonB-dep_OMP_SusC/RagA"/>
</dbReference>
<sequence>MQFLPHSHRLLYRIMRITVCQLLLALLCSGLTLARNVHAQELLTRRVTLQVKEQSVKTILTRLSKLTHVRFTYSSALIRAERKVTLNASNQPLGEVLDELLKPLKIEYRVETDEVILNRVPVGTLPHTNSDQAGSTPEAADITVSGTVTDERGEALPGVSIVVKGTSRGITSDQKGNFQLNIPTRNNRDAELVLVFSFVGYESQEITIGNQTVLKVSLKNDIKALNEVVVVGYGTVKKTDLTGSVSSISSKDIESVPIATTEQILQGRAAGVVVTQNSSEPGSGASIRIRGTNSIGAGNEPLFVIDGFAGADNLTSINPNDIDNIEILKDASATAIYGARGANGVVIVTTKRGKAGAPRIDFEMYTGGQEIRKKIGLMDAFQYATYRNEILYNDSVYRQSTAPVMYFASPNRLEYLKTNSTDWQDALYRRSGLSNYQLSVSGGDDKTRYLISGSFYNENGVVINSGFKRGSLRVNFDKTVNPRLKYGLTLLGTRTYNNRTQSVQPGSIVGGVVLNTFRINPATPVYNPDGTYNLYNVGADNGDIDLIGNAVAYAEKVKDDTYITRINANWFGEYEVLKNLKFRVNLGGDLFTSAREAYIPSDIYEGTRDNGTATRAISNRYSWINENYLTYFLPFSQSTDLTLLAGASWQLFNQRGTTAIGRNFFTNTFEDNNLSAATGQETSSSQSQNQIQSYFVRANFKLNTKYLFTLTGRRDGSSRFGANNRYGYFPSGAFAWRVSEEPWVKNLGLFDDLKVRTSYGITGNQEIPNYNSTEAYSTRTATYGATRQIGALQSRFNQPDLRWEKTASFDVGLDISVLKNRVGLVMDYYWKKTSDQLLNIETQRATGFSSVLINAGSIENRGFEFALNTVNVDTRKVKWTTNANIAFTRNKVLDLNGEKIRYVGAVNVAGIGNGGSGVLIPGESIGSFYGLTFLGLWQTREEIAASSLTANEKTRFRPGDPIFKDVNGDGKIDLNDRTIIGQALPKFNYGMTNTVSYKGFSVSVFINGVYGNSLLNLNRIDLETQDNSNKSLRMLERWNGPGTSNTVPRAGSGGVRRQVSSDLLEDGSYLRLKNLTLAYQVSAASGFMRRLRLRNLKVYTTATNLLTFTSYTGYDPEVSTFAAQNSLALGIDYGSYPTIKSVIVGLKLGL</sequence>
<organism evidence="9 10">
    <name type="scientific">Fibrisoma montanum</name>
    <dbReference type="NCBI Taxonomy" id="2305895"/>
    <lineage>
        <taxon>Bacteria</taxon>
        <taxon>Pseudomonadati</taxon>
        <taxon>Bacteroidota</taxon>
        <taxon>Cytophagia</taxon>
        <taxon>Cytophagales</taxon>
        <taxon>Spirosomataceae</taxon>
        <taxon>Fibrisoma</taxon>
    </lineage>
</organism>
<evidence type="ECO:0000313" key="9">
    <source>
        <dbReference type="EMBL" id="RIV18657.1"/>
    </source>
</evidence>
<dbReference type="InterPro" id="IPR036942">
    <property type="entry name" value="Beta-barrel_TonB_sf"/>
</dbReference>
<evidence type="ECO:0000256" key="1">
    <source>
        <dbReference type="ARBA" id="ARBA00004571"/>
    </source>
</evidence>
<comment type="subcellular location">
    <subcellularLocation>
        <location evidence="1 7">Cell outer membrane</location>
        <topology evidence="1 7">Multi-pass membrane protein</topology>
    </subcellularLocation>
</comment>
<evidence type="ECO:0000313" key="10">
    <source>
        <dbReference type="Proteomes" id="UP000283523"/>
    </source>
</evidence>
<dbReference type="PROSITE" id="PS52016">
    <property type="entry name" value="TONB_DEPENDENT_REC_3"/>
    <property type="match status" value="1"/>
</dbReference>
<dbReference type="Proteomes" id="UP000283523">
    <property type="component" value="Unassembled WGS sequence"/>
</dbReference>
<proteinExistence type="inferred from homology"/>
<dbReference type="Gene3D" id="3.55.50.30">
    <property type="match status" value="1"/>
</dbReference>
<comment type="caution">
    <text evidence="9">The sequence shown here is derived from an EMBL/GenBank/DDBJ whole genome shotgun (WGS) entry which is preliminary data.</text>
</comment>
<accession>A0A418LZ60</accession>
<dbReference type="InterPro" id="IPR037066">
    <property type="entry name" value="Plug_dom_sf"/>
</dbReference>
<evidence type="ECO:0000256" key="7">
    <source>
        <dbReference type="PROSITE-ProRule" id="PRU01360"/>
    </source>
</evidence>
<dbReference type="Pfam" id="PF07715">
    <property type="entry name" value="Plug"/>
    <property type="match status" value="1"/>
</dbReference>
<dbReference type="InterPro" id="IPR039426">
    <property type="entry name" value="TonB-dep_rcpt-like"/>
</dbReference>
<evidence type="ECO:0000259" key="8">
    <source>
        <dbReference type="Pfam" id="PF07715"/>
    </source>
</evidence>
<gene>
    <name evidence="9" type="ORF">DYU11_27175</name>
</gene>
<dbReference type="Gene3D" id="2.60.40.1120">
    <property type="entry name" value="Carboxypeptidase-like, regulatory domain"/>
    <property type="match status" value="1"/>
</dbReference>
<evidence type="ECO:0000256" key="6">
    <source>
        <dbReference type="ARBA" id="ARBA00023237"/>
    </source>
</evidence>
<comment type="similarity">
    <text evidence="7">Belongs to the TonB-dependent receptor family.</text>
</comment>
<dbReference type="EMBL" id="QXED01000010">
    <property type="protein sequence ID" value="RIV18657.1"/>
    <property type="molecule type" value="Genomic_DNA"/>
</dbReference>
<dbReference type="Gene3D" id="2.170.130.10">
    <property type="entry name" value="TonB-dependent receptor, plug domain"/>
    <property type="match status" value="1"/>
</dbReference>
<evidence type="ECO:0000256" key="2">
    <source>
        <dbReference type="ARBA" id="ARBA00022448"/>
    </source>
</evidence>
<dbReference type="Pfam" id="PF13715">
    <property type="entry name" value="CarbopepD_reg_2"/>
    <property type="match status" value="1"/>
</dbReference>
<keyword evidence="5 7" id="KW-0472">Membrane</keyword>
<dbReference type="NCBIfam" id="TIGR04056">
    <property type="entry name" value="OMP_RagA_SusC"/>
    <property type="match status" value="1"/>
</dbReference>
<dbReference type="Gene3D" id="2.40.170.20">
    <property type="entry name" value="TonB-dependent receptor, beta-barrel domain"/>
    <property type="match status" value="1"/>
</dbReference>
<keyword evidence="3 7" id="KW-1134">Transmembrane beta strand</keyword>
<evidence type="ECO:0000256" key="4">
    <source>
        <dbReference type="ARBA" id="ARBA00022692"/>
    </source>
</evidence>
<dbReference type="InterPro" id="IPR023997">
    <property type="entry name" value="TonB-dep_OMP_SusC/RagA_CS"/>
</dbReference>
<keyword evidence="2 7" id="KW-0813">Transport</keyword>
<reference evidence="9 10" key="1">
    <citation type="submission" date="2018-08" db="EMBL/GenBank/DDBJ databases">
        <title>Fibrisoma montanum sp. nov., isolated from Danxia mountain soil.</title>
        <authorList>
            <person name="Huang Y."/>
        </authorList>
    </citation>
    <scope>NUCLEOTIDE SEQUENCE [LARGE SCALE GENOMIC DNA]</scope>
    <source>
        <strain evidence="9 10">HYT19</strain>
    </source>
</reference>
<evidence type="ECO:0000256" key="3">
    <source>
        <dbReference type="ARBA" id="ARBA00022452"/>
    </source>
</evidence>